<dbReference type="AlphaFoldDB" id="A0A0E9W1R2"/>
<reference evidence="1" key="2">
    <citation type="journal article" date="2015" name="Fish Shellfish Immunol.">
        <title>Early steps in the European eel (Anguilla anguilla)-Vibrio vulnificus interaction in the gills: Role of the RtxA13 toxin.</title>
        <authorList>
            <person name="Callol A."/>
            <person name="Pajuelo D."/>
            <person name="Ebbesson L."/>
            <person name="Teles M."/>
            <person name="MacKenzie S."/>
            <person name="Amaro C."/>
        </authorList>
    </citation>
    <scope>NUCLEOTIDE SEQUENCE</scope>
</reference>
<proteinExistence type="predicted"/>
<sequence length="31" mass="3620">MPQVKNDLFLLEKDVATMPMARTRDCTLRLL</sequence>
<protein>
    <submittedName>
        <fullName evidence="1">Uncharacterized protein</fullName>
    </submittedName>
</protein>
<accession>A0A0E9W1R2</accession>
<organism evidence="1">
    <name type="scientific">Anguilla anguilla</name>
    <name type="common">European freshwater eel</name>
    <name type="synonym">Muraena anguilla</name>
    <dbReference type="NCBI Taxonomy" id="7936"/>
    <lineage>
        <taxon>Eukaryota</taxon>
        <taxon>Metazoa</taxon>
        <taxon>Chordata</taxon>
        <taxon>Craniata</taxon>
        <taxon>Vertebrata</taxon>
        <taxon>Euteleostomi</taxon>
        <taxon>Actinopterygii</taxon>
        <taxon>Neopterygii</taxon>
        <taxon>Teleostei</taxon>
        <taxon>Anguilliformes</taxon>
        <taxon>Anguillidae</taxon>
        <taxon>Anguilla</taxon>
    </lineage>
</organism>
<evidence type="ECO:0000313" key="1">
    <source>
        <dbReference type="EMBL" id="JAH83423.1"/>
    </source>
</evidence>
<dbReference type="EMBL" id="GBXM01025154">
    <property type="protein sequence ID" value="JAH83423.1"/>
    <property type="molecule type" value="Transcribed_RNA"/>
</dbReference>
<name>A0A0E9W1R2_ANGAN</name>
<reference evidence="1" key="1">
    <citation type="submission" date="2014-11" db="EMBL/GenBank/DDBJ databases">
        <authorList>
            <person name="Amaro Gonzalez C."/>
        </authorList>
    </citation>
    <scope>NUCLEOTIDE SEQUENCE</scope>
</reference>